<comment type="subunit">
    <text evidence="6">The basal body constitutes a major portion of the flagellar organelle and consists of a number of rings mounted on a central rod.</text>
</comment>
<keyword evidence="8" id="KW-0969">Cilium</keyword>
<evidence type="ECO:0000256" key="5">
    <source>
        <dbReference type="ARBA" id="ARBA00024934"/>
    </source>
</evidence>
<dbReference type="PANTHER" id="PTHR30435">
    <property type="entry name" value="FLAGELLAR PROTEIN"/>
    <property type="match status" value="1"/>
</dbReference>
<reference evidence="8 9" key="1">
    <citation type="submission" date="2024-03" db="EMBL/GenBank/DDBJ databases">
        <title>Human intestinal bacterial collection.</title>
        <authorList>
            <person name="Pauvert C."/>
            <person name="Hitch T.C.A."/>
            <person name="Clavel T."/>
        </authorList>
    </citation>
    <scope>NUCLEOTIDE SEQUENCE [LARGE SCALE GENOMIC DNA]</scope>
    <source>
        <strain evidence="8 9">CLA-SR-H021</strain>
    </source>
</reference>
<evidence type="ECO:0000256" key="1">
    <source>
        <dbReference type="ARBA" id="ARBA00004117"/>
    </source>
</evidence>
<evidence type="ECO:0000256" key="6">
    <source>
        <dbReference type="PIRNR" id="PIRNR002889"/>
    </source>
</evidence>
<evidence type="ECO:0000313" key="8">
    <source>
        <dbReference type="EMBL" id="MEQ2423705.1"/>
    </source>
</evidence>
<organism evidence="8 9">
    <name type="scientific">Enterocloster hominis</name>
    <name type="common">ex Hitch et al. 2024</name>
    <dbReference type="NCBI Taxonomy" id="1917870"/>
    <lineage>
        <taxon>Bacteria</taxon>
        <taxon>Bacillati</taxon>
        <taxon>Bacillota</taxon>
        <taxon>Clostridia</taxon>
        <taxon>Lachnospirales</taxon>
        <taxon>Lachnospiraceae</taxon>
        <taxon>Enterocloster</taxon>
    </lineage>
</organism>
<comment type="similarity">
    <text evidence="2 6">Belongs to the flagella basal body rod proteins family.</text>
</comment>
<evidence type="ECO:0000256" key="7">
    <source>
        <dbReference type="SAM" id="MobiDB-lite"/>
    </source>
</evidence>
<sequence length="118" mass="13358">MPLFDDRALGALERGMDAMWLKQQVSSHNIANVETPGFKAKKVEFKDVLRETEQGVERIAKPVVEEDAATQARPDGNNVQVEKEELELWKAYSQYSALTMRMSGKLTTLRYVINNTGK</sequence>
<evidence type="ECO:0000313" key="9">
    <source>
        <dbReference type="Proteomes" id="UP001454086"/>
    </source>
</evidence>
<feature type="region of interest" description="Disordered" evidence="7">
    <location>
        <begin position="60"/>
        <end position="79"/>
    </location>
</feature>
<comment type="function">
    <text evidence="5 6">Structural component of flagellum, the bacterial motility apparatus. Part of the rod structure of flagellar basal body.</text>
</comment>
<evidence type="ECO:0000256" key="4">
    <source>
        <dbReference type="ARBA" id="ARBA00023143"/>
    </source>
</evidence>
<dbReference type="PIRSF" id="PIRSF002889">
    <property type="entry name" value="Rod_FlgB"/>
    <property type="match status" value="1"/>
</dbReference>
<keyword evidence="4 6" id="KW-0975">Bacterial flagellum</keyword>
<comment type="caution">
    <text evidence="8">The sequence shown here is derived from an EMBL/GenBank/DDBJ whole genome shotgun (WGS) entry which is preliminary data.</text>
</comment>
<evidence type="ECO:0000256" key="3">
    <source>
        <dbReference type="ARBA" id="ARBA00014376"/>
    </source>
</evidence>
<name>A0ABV1D119_9FIRM</name>
<gene>
    <name evidence="8" type="ORF">WMQ36_01845</name>
</gene>
<evidence type="ECO:0000256" key="2">
    <source>
        <dbReference type="ARBA" id="ARBA00009677"/>
    </source>
</evidence>
<dbReference type="InterPro" id="IPR006300">
    <property type="entry name" value="FlgB"/>
</dbReference>
<dbReference type="Proteomes" id="UP001454086">
    <property type="component" value="Unassembled WGS sequence"/>
</dbReference>
<dbReference type="RefSeq" id="WP_008720499.1">
    <property type="nucleotide sequence ID" value="NZ_JAJFEB010000005.1"/>
</dbReference>
<proteinExistence type="inferred from homology"/>
<keyword evidence="9" id="KW-1185">Reference proteome</keyword>
<keyword evidence="8" id="KW-0966">Cell projection</keyword>
<protein>
    <recommendedName>
        <fullName evidence="3 6">Flagellar basal body rod protein FlgB</fullName>
    </recommendedName>
</protein>
<comment type="subcellular location">
    <subcellularLocation>
        <location evidence="1 6">Bacterial flagellum basal body</location>
    </subcellularLocation>
</comment>
<dbReference type="EMBL" id="JBBMFM010000004">
    <property type="protein sequence ID" value="MEQ2423705.1"/>
    <property type="molecule type" value="Genomic_DNA"/>
</dbReference>
<keyword evidence="8" id="KW-0282">Flagellum</keyword>
<accession>A0ABV1D119</accession>
<dbReference type="PANTHER" id="PTHR30435:SF12">
    <property type="entry name" value="FLAGELLAR BASAL BODY ROD PROTEIN FLGB"/>
    <property type="match status" value="1"/>
</dbReference>